<dbReference type="InterPro" id="IPR003892">
    <property type="entry name" value="CUE"/>
</dbReference>
<dbReference type="PANTHER" id="PTHR31245">
    <property type="entry name" value="UBIQUITIN SYSTEM COMPONENT CUE PROTEIN"/>
    <property type="match status" value="1"/>
</dbReference>
<evidence type="ECO:0000259" key="2">
    <source>
        <dbReference type="PROSITE" id="PS51140"/>
    </source>
</evidence>
<sequence length="272" mass="30264">MSAAVCGSKRSFFEDLPPSPPLTKRLRCSSSTSPIRFSAPSHLDQLRDVFPDMDLQKIRASLPWQSVGSFGQLLERALEECGNDLDAAIKSLNDLRLRSAEENLGPAGDSDATVEKGVNDGDVAVSENPSAHLPVDGAEWVNLFVNEMMNATSPDDARARASRVLEILEKSISARAGAEAAQSFQKENMLLKEQLEGLLRENTILKHAVAIQHERQKQYEDKNQELQQLKQLVAQYQEQLRTLEVNNYALTMHLKQAQQSNSIPGRFHPDVF</sequence>
<dbReference type="GO" id="GO:0043130">
    <property type="term" value="F:ubiquitin binding"/>
    <property type="evidence" value="ECO:0007669"/>
    <property type="project" value="InterPro"/>
</dbReference>
<dbReference type="PROSITE" id="PS51140">
    <property type="entry name" value="CUE"/>
    <property type="match status" value="1"/>
</dbReference>
<comment type="caution">
    <text evidence="3">The sequence shown here is derived from an EMBL/GenBank/DDBJ whole genome shotgun (WGS) entry which is preliminary data.</text>
</comment>
<evidence type="ECO:0000256" key="1">
    <source>
        <dbReference type="SAM" id="Coils"/>
    </source>
</evidence>
<dbReference type="PANTHER" id="PTHR31245:SF20">
    <property type="entry name" value="F18B13.13 PROTEIN"/>
    <property type="match status" value="1"/>
</dbReference>
<protein>
    <submittedName>
        <fullName evidence="3">Ubiquitin system component Cue</fullName>
    </submittedName>
</protein>
<accession>A0A2P5BGZ7</accession>
<name>A0A2P5BGZ7_PARAD</name>
<feature type="domain" description="CUE" evidence="2">
    <location>
        <begin position="38"/>
        <end position="97"/>
    </location>
</feature>
<gene>
    <name evidence="3" type="ORF">PanWU01x14_239710</name>
</gene>
<reference evidence="4" key="1">
    <citation type="submission" date="2016-06" db="EMBL/GenBank/DDBJ databases">
        <title>Parallel loss of symbiosis genes in relatives of nitrogen-fixing non-legume Parasponia.</title>
        <authorList>
            <person name="Van Velzen R."/>
            <person name="Holmer R."/>
            <person name="Bu F."/>
            <person name="Rutten L."/>
            <person name="Van Zeijl A."/>
            <person name="Liu W."/>
            <person name="Santuari L."/>
            <person name="Cao Q."/>
            <person name="Sharma T."/>
            <person name="Shen D."/>
            <person name="Roswanjaya Y."/>
            <person name="Wardhani T."/>
            <person name="Kalhor M.S."/>
            <person name="Jansen J."/>
            <person name="Van den Hoogen J."/>
            <person name="Gungor B."/>
            <person name="Hartog M."/>
            <person name="Hontelez J."/>
            <person name="Verver J."/>
            <person name="Yang W.-C."/>
            <person name="Schijlen E."/>
            <person name="Repin R."/>
            <person name="Schilthuizen M."/>
            <person name="Schranz E."/>
            <person name="Heidstra R."/>
            <person name="Miyata K."/>
            <person name="Fedorova E."/>
            <person name="Kohlen W."/>
            <person name="Bisseling T."/>
            <person name="Smit S."/>
            <person name="Geurts R."/>
        </authorList>
    </citation>
    <scope>NUCLEOTIDE SEQUENCE [LARGE SCALE GENOMIC DNA]</scope>
    <source>
        <strain evidence="4">cv. WU1-14</strain>
    </source>
</reference>
<dbReference type="Proteomes" id="UP000237105">
    <property type="component" value="Unassembled WGS sequence"/>
</dbReference>
<keyword evidence="4" id="KW-1185">Reference proteome</keyword>
<proteinExistence type="predicted"/>
<evidence type="ECO:0000313" key="3">
    <source>
        <dbReference type="EMBL" id="PON48081.1"/>
    </source>
</evidence>
<organism evidence="3 4">
    <name type="scientific">Parasponia andersonii</name>
    <name type="common">Sponia andersonii</name>
    <dbReference type="NCBI Taxonomy" id="3476"/>
    <lineage>
        <taxon>Eukaryota</taxon>
        <taxon>Viridiplantae</taxon>
        <taxon>Streptophyta</taxon>
        <taxon>Embryophyta</taxon>
        <taxon>Tracheophyta</taxon>
        <taxon>Spermatophyta</taxon>
        <taxon>Magnoliopsida</taxon>
        <taxon>eudicotyledons</taxon>
        <taxon>Gunneridae</taxon>
        <taxon>Pentapetalae</taxon>
        <taxon>rosids</taxon>
        <taxon>fabids</taxon>
        <taxon>Rosales</taxon>
        <taxon>Cannabaceae</taxon>
        <taxon>Parasponia</taxon>
    </lineage>
</organism>
<dbReference type="CDD" id="cd14279">
    <property type="entry name" value="CUE"/>
    <property type="match status" value="1"/>
</dbReference>
<dbReference type="EMBL" id="JXTB01000282">
    <property type="protein sequence ID" value="PON48081.1"/>
    <property type="molecule type" value="Genomic_DNA"/>
</dbReference>
<dbReference type="OrthoDB" id="440455at2759"/>
<evidence type="ECO:0000313" key="4">
    <source>
        <dbReference type="Proteomes" id="UP000237105"/>
    </source>
</evidence>
<dbReference type="STRING" id="3476.A0A2P5BGZ7"/>
<dbReference type="AlphaFoldDB" id="A0A2P5BGZ7"/>
<keyword evidence="1" id="KW-0175">Coiled coil</keyword>
<feature type="coiled-coil region" evidence="1">
    <location>
        <begin position="181"/>
        <end position="246"/>
    </location>
</feature>